<keyword evidence="5" id="KW-1185">Reference proteome</keyword>
<dbReference type="PANTHER" id="PTHR43877">
    <property type="entry name" value="AMINOALKYLPHOSPHONATE N-ACETYLTRANSFERASE-RELATED-RELATED"/>
    <property type="match status" value="1"/>
</dbReference>
<dbReference type="InterPro" id="IPR016181">
    <property type="entry name" value="Acyl_CoA_acyltransferase"/>
</dbReference>
<keyword evidence="2 4" id="KW-0012">Acyltransferase</keyword>
<reference evidence="4 5" key="1">
    <citation type="submission" date="2023-10" db="EMBL/GenBank/DDBJ databases">
        <authorList>
            <person name="Venkata Ramana C."/>
            <person name="Sasikala C."/>
            <person name="Dhurka M."/>
        </authorList>
    </citation>
    <scope>NUCLEOTIDE SEQUENCE [LARGE SCALE GENOMIC DNA]</scope>
    <source>
        <strain evidence="4 5">KCTC 32151</strain>
    </source>
</reference>
<dbReference type="GO" id="GO:0016746">
    <property type="term" value="F:acyltransferase activity"/>
    <property type="evidence" value="ECO:0007669"/>
    <property type="project" value="UniProtKB-KW"/>
</dbReference>
<evidence type="ECO:0000313" key="4">
    <source>
        <dbReference type="EMBL" id="MDV6226116.1"/>
    </source>
</evidence>
<name>A0ABU4AIZ7_9HYPH</name>
<proteinExistence type="predicted"/>
<dbReference type="InterPro" id="IPR000182">
    <property type="entry name" value="GNAT_dom"/>
</dbReference>
<evidence type="ECO:0000256" key="2">
    <source>
        <dbReference type="ARBA" id="ARBA00023315"/>
    </source>
</evidence>
<accession>A0ABU4AIZ7</accession>
<feature type="domain" description="N-acetyltransferase" evidence="3">
    <location>
        <begin position="23"/>
        <end position="173"/>
    </location>
</feature>
<organism evidence="4 5">
    <name type="scientific">Nitratireductor aquimarinus</name>
    <dbReference type="NCBI Taxonomy" id="889300"/>
    <lineage>
        <taxon>Bacteria</taxon>
        <taxon>Pseudomonadati</taxon>
        <taxon>Pseudomonadota</taxon>
        <taxon>Alphaproteobacteria</taxon>
        <taxon>Hyphomicrobiales</taxon>
        <taxon>Phyllobacteriaceae</taxon>
        <taxon>Nitratireductor</taxon>
    </lineage>
</organism>
<gene>
    <name evidence="4" type="ORF">R2G56_07430</name>
</gene>
<evidence type="ECO:0000313" key="5">
    <source>
        <dbReference type="Proteomes" id="UP001185659"/>
    </source>
</evidence>
<dbReference type="EC" id="2.3.1.-" evidence="4"/>
<dbReference type="Gene3D" id="3.40.630.30">
    <property type="match status" value="1"/>
</dbReference>
<dbReference type="Proteomes" id="UP001185659">
    <property type="component" value="Unassembled WGS sequence"/>
</dbReference>
<protein>
    <submittedName>
        <fullName evidence="4">GNAT family N-acetyltransferase</fullName>
        <ecNumber evidence="4">2.3.1.-</ecNumber>
    </submittedName>
</protein>
<keyword evidence="1 4" id="KW-0808">Transferase</keyword>
<comment type="caution">
    <text evidence="4">The sequence shown here is derived from an EMBL/GenBank/DDBJ whole genome shotgun (WGS) entry which is preliminary data.</text>
</comment>
<dbReference type="PROSITE" id="PS51186">
    <property type="entry name" value="GNAT"/>
    <property type="match status" value="1"/>
</dbReference>
<sequence>MSRARNNLRNREDRPTATAVQDYVIRPYRPADAQHLPAVEVRAAQLFTEHGHADLAATPAMEADAFDRLAAQRRTFVAAHVADGPVGFVITSPIDGFLHIEELSVAPEHGRRGLGGRLLRTVIGESRALGLEGVSLSTFRDVPFNAPFYERHGFAEWPLDAAPEALKERFLIEIPPDVSPQSRLLMLRRNSNA</sequence>
<dbReference type="InterPro" id="IPR050832">
    <property type="entry name" value="Bact_Acetyltransf"/>
</dbReference>
<dbReference type="EMBL" id="JAWLIP010000002">
    <property type="protein sequence ID" value="MDV6226116.1"/>
    <property type="molecule type" value="Genomic_DNA"/>
</dbReference>
<dbReference type="Pfam" id="PF00583">
    <property type="entry name" value="Acetyltransf_1"/>
    <property type="match status" value="1"/>
</dbReference>
<evidence type="ECO:0000256" key="1">
    <source>
        <dbReference type="ARBA" id="ARBA00022679"/>
    </source>
</evidence>
<evidence type="ECO:0000259" key="3">
    <source>
        <dbReference type="PROSITE" id="PS51186"/>
    </source>
</evidence>
<dbReference type="SUPFAM" id="SSF55729">
    <property type="entry name" value="Acyl-CoA N-acyltransferases (Nat)"/>
    <property type="match status" value="1"/>
</dbReference>